<name>A0A2H6BTB0_MICAE</name>
<dbReference type="EC" id="2.7.11.1" evidence="1"/>
<dbReference type="Proteomes" id="UP000236321">
    <property type="component" value="Unassembled WGS sequence"/>
</dbReference>
<comment type="caution">
    <text evidence="7">The sequence shown here is derived from an EMBL/GenBank/DDBJ whole genome shotgun (WGS) entry which is preliminary data.</text>
</comment>
<dbReference type="AlphaFoldDB" id="A0A2H6BTB0"/>
<dbReference type="RefSeq" id="WP_103112415.1">
    <property type="nucleotide sequence ID" value="NZ_BEIU01000001.1"/>
</dbReference>
<dbReference type="PANTHER" id="PTHR43289:SF6">
    <property type="entry name" value="SERINE_THREONINE-PROTEIN KINASE NEKL-3"/>
    <property type="match status" value="1"/>
</dbReference>
<dbReference type="Gene3D" id="1.10.510.10">
    <property type="entry name" value="Transferase(Phosphotransferase) domain 1"/>
    <property type="match status" value="1"/>
</dbReference>
<evidence type="ECO:0000256" key="3">
    <source>
        <dbReference type="ARBA" id="ARBA00022741"/>
    </source>
</evidence>
<evidence type="ECO:0000259" key="6">
    <source>
        <dbReference type="PROSITE" id="PS50011"/>
    </source>
</evidence>
<keyword evidence="4" id="KW-0418">Kinase</keyword>
<dbReference type="InterPro" id="IPR011009">
    <property type="entry name" value="Kinase-like_dom_sf"/>
</dbReference>
<evidence type="ECO:0000256" key="2">
    <source>
        <dbReference type="ARBA" id="ARBA00022679"/>
    </source>
</evidence>
<dbReference type="SUPFAM" id="SSF56112">
    <property type="entry name" value="Protein kinase-like (PK-like)"/>
    <property type="match status" value="1"/>
</dbReference>
<reference evidence="8" key="1">
    <citation type="submission" date="2017-12" db="EMBL/GenBank/DDBJ databases">
        <title>Improved Draft Genome Sequence of Microcystis aeruginosa NIES-298, a Microcystin-Producing Cyanobacterium from Lake Kasumigaura, Japan.</title>
        <authorList>
            <person name="Yamaguchi H."/>
            <person name="Suzuki S."/>
            <person name="Kawachi M."/>
        </authorList>
    </citation>
    <scope>NUCLEOTIDE SEQUENCE [LARGE SCALE GENOMIC DNA]</scope>
    <source>
        <strain evidence="8">NIES-298</strain>
    </source>
</reference>
<evidence type="ECO:0000256" key="1">
    <source>
        <dbReference type="ARBA" id="ARBA00012513"/>
    </source>
</evidence>
<evidence type="ECO:0000313" key="8">
    <source>
        <dbReference type="Proteomes" id="UP000236321"/>
    </source>
</evidence>
<dbReference type="GO" id="GO:0005524">
    <property type="term" value="F:ATP binding"/>
    <property type="evidence" value="ECO:0007669"/>
    <property type="project" value="UniProtKB-KW"/>
</dbReference>
<organism evidence="7 8">
    <name type="scientific">Microcystis aeruginosa NIES-298</name>
    <dbReference type="NCBI Taxonomy" id="449468"/>
    <lineage>
        <taxon>Bacteria</taxon>
        <taxon>Bacillati</taxon>
        <taxon>Cyanobacteriota</taxon>
        <taxon>Cyanophyceae</taxon>
        <taxon>Oscillatoriophycideae</taxon>
        <taxon>Chroococcales</taxon>
        <taxon>Microcystaceae</taxon>
        <taxon>Microcystis</taxon>
    </lineage>
</organism>
<dbReference type="SMART" id="SM00220">
    <property type="entry name" value="S_TKc"/>
    <property type="match status" value="1"/>
</dbReference>
<keyword evidence="5" id="KW-0067">ATP-binding</keyword>
<dbReference type="CDD" id="cd14014">
    <property type="entry name" value="STKc_PknB_like"/>
    <property type="match status" value="1"/>
</dbReference>
<keyword evidence="2" id="KW-0808">Transferase</keyword>
<protein>
    <recommendedName>
        <fullName evidence="1">non-specific serine/threonine protein kinase</fullName>
        <ecNumber evidence="1">2.7.11.1</ecNumber>
    </recommendedName>
</protein>
<dbReference type="EMBL" id="BEYQ01000007">
    <property type="protein sequence ID" value="GBD53421.1"/>
    <property type="molecule type" value="Genomic_DNA"/>
</dbReference>
<accession>A0A2H6BTB0</accession>
<dbReference type="PANTHER" id="PTHR43289">
    <property type="entry name" value="MITOGEN-ACTIVATED PROTEIN KINASE KINASE KINASE 20-RELATED"/>
    <property type="match status" value="1"/>
</dbReference>
<dbReference type="Pfam" id="PF00069">
    <property type="entry name" value="Pkinase"/>
    <property type="match status" value="1"/>
</dbReference>
<evidence type="ECO:0000256" key="4">
    <source>
        <dbReference type="ARBA" id="ARBA00022777"/>
    </source>
</evidence>
<sequence length="438" mass="49883">MKVLNEISRGGFGRVERVKLGEATIAARKVFDPVPDILAAADIPKLKKRFQREVQVQSLLSSDYFMKVLDFDLETETPWFIMPLADRNFWQEIQEARSGETIPLSALSDILNALEELHFLGYVHRDLKPQNILFHQQRWKISDFGLVLPVTNATTKLTSVDSSWGTAHYCAPEQVKDFRNATPSVDIYAFGCILHDLFVGSPRVPYQRYTSHGPIGMIIEKCTEFDPKKRFKNISALRGALLKILSEPQNLTPSPSATEWVEKLQDLSDWNSEVLESFARFIKTTQDESDLWVVCQAIDEDVLKKLNSIDEELWQVIAIAYCDWATGSFGFDYCDVIIGRLEVIFKLGNLDSKSSAALASAILGWSHNRWFVMEQVMRILNSNLNDLTAQRIAIEIQVEGLQDKFIACAKVINRSIDNYHPQIAEVLIEYERDRRSGC</sequence>
<dbReference type="PROSITE" id="PS00108">
    <property type="entry name" value="PROTEIN_KINASE_ST"/>
    <property type="match status" value="1"/>
</dbReference>
<keyword evidence="3" id="KW-0547">Nucleotide-binding</keyword>
<dbReference type="GO" id="GO:0004674">
    <property type="term" value="F:protein serine/threonine kinase activity"/>
    <property type="evidence" value="ECO:0007669"/>
    <property type="project" value="UniProtKB-EC"/>
</dbReference>
<proteinExistence type="predicted"/>
<evidence type="ECO:0000313" key="7">
    <source>
        <dbReference type="EMBL" id="GBD53421.1"/>
    </source>
</evidence>
<dbReference type="InterPro" id="IPR000719">
    <property type="entry name" value="Prot_kinase_dom"/>
</dbReference>
<evidence type="ECO:0000256" key="5">
    <source>
        <dbReference type="ARBA" id="ARBA00022840"/>
    </source>
</evidence>
<dbReference type="PROSITE" id="PS50011">
    <property type="entry name" value="PROTEIN_KINASE_DOM"/>
    <property type="match status" value="1"/>
</dbReference>
<feature type="domain" description="Protein kinase" evidence="6">
    <location>
        <begin position="1"/>
        <end position="406"/>
    </location>
</feature>
<gene>
    <name evidence="7" type="ORF">BGM30_25140</name>
</gene>
<dbReference type="InterPro" id="IPR008271">
    <property type="entry name" value="Ser/Thr_kinase_AS"/>
</dbReference>